<dbReference type="EMBL" id="ABZS01000073">
    <property type="protein sequence ID" value="EEP60613.1"/>
    <property type="molecule type" value="Genomic_DNA"/>
</dbReference>
<dbReference type="NCBIfam" id="TIGR00229">
    <property type="entry name" value="sensory_box"/>
    <property type="match status" value="1"/>
</dbReference>
<proteinExistence type="predicted"/>
<dbReference type="OrthoDB" id="9760839at2"/>
<dbReference type="SUPFAM" id="SSF55785">
    <property type="entry name" value="PYP-like sensor domain (PAS domain)"/>
    <property type="match status" value="1"/>
</dbReference>
<gene>
    <name evidence="2" type="ORF">SULYE_0889</name>
</gene>
<evidence type="ECO:0000313" key="3">
    <source>
        <dbReference type="Proteomes" id="UP000005540"/>
    </source>
</evidence>
<comment type="caution">
    <text evidence="2">The sequence shown here is derived from an EMBL/GenBank/DDBJ whole genome shotgun (WGS) entry which is preliminary data.</text>
</comment>
<dbReference type="CDD" id="cd00130">
    <property type="entry name" value="PAS"/>
    <property type="match status" value="1"/>
</dbReference>
<dbReference type="InterPro" id="IPR000014">
    <property type="entry name" value="PAS"/>
</dbReference>
<dbReference type="Proteomes" id="UP000005540">
    <property type="component" value="Unassembled WGS sequence"/>
</dbReference>
<reference evidence="2 3" key="1">
    <citation type="submission" date="2009-04" db="EMBL/GenBank/DDBJ databases">
        <authorList>
            <person name="Reysenbach A.-L."/>
            <person name="Heidelberg J.F."/>
            <person name="Nelson W.C."/>
        </authorList>
    </citation>
    <scope>NUCLEOTIDE SEQUENCE [LARGE SCALE GENOMIC DNA]</scope>
    <source>
        <strain evidence="2 3">SS-5</strain>
    </source>
</reference>
<sequence>MRPKIEPKPIEKPVPSDKFLVSKTDTKGIITYANTVFIEISGYTEDELIGANHNIVRHPDMPRTVFKLLWDTIQKGDEIFAYVKNMAKDGSYYWVFAHVTPTFDSSGKIIGYQSDRRPVRNREFLNSVIIPLYQELKKEEQKGLDAGMRKLEETLSRIGMSYEEFIFKNY</sequence>
<name>C4FJY9_9AQUI</name>
<dbReference type="SMART" id="SM00086">
    <property type="entry name" value="PAC"/>
    <property type="match status" value="1"/>
</dbReference>
<evidence type="ECO:0000259" key="1">
    <source>
        <dbReference type="PROSITE" id="PS50112"/>
    </source>
</evidence>
<dbReference type="InterPro" id="IPR013655">
    <property type="entry name" value="PAS_fold_3"/>
</dbReference>
<organism evidence="2 3">
    <name type="scientific">Sulfurihydrogenibium yellowstonense SS-5</name>
    <dbReference type="NCBI Taxonomy" id="432331"/>
    <lineage>
        <taxon>Bacteria</taxon>
        <taxon>Pseudomonadati</taxon>
        <taxon>Aquificota</taxon>
        <taxon>Aquificia</taxon>
        <taxon>Aquificales</taxon>
        <taxon>Hydrogenothermaceae</taxon>
        <taxon>Sulfurihydrogenibium</taxon>
    </lineage>
</organism>
<dbReference type="AlphaFoldDB" id="C4FJY9"/>
<dbReference type="PROSITE" id="PS50112">
    <property type="entry name" value="PAS"/>
    <property type="match status" value="1"/>
</dbReference>
<dbReference type="InterPro" id="IPR035965">
    <property type="entry name" value="PAS-like_dom_sf"/>
</dbReference>
<accession>C4FJY9</accession>
<keyword evidence="3" id="KW-1185">Reference proteome</keyword>
<dbReference type="Pfam" id="PF08447">
    <property type="entry name" value="PAS_3"/>
    <property type="match status" value="1"/>
</dbReference>
<evidence type="ECO:0000313" key="2">
    <source>
        <dbReference type="EMBL" id="EEP60613.1"/>
    </source>
</evidence>
<dbReference type="RefSeq" id="WP_007546799.1">
    <property type="nucleotide sequence ID" value="NZ_ABZS01000073.1"/>
</dbReference>
<dbReference type="Gene3D" id="3.30.450.20">
    <property type="entry name" value="PAS domain"/>
    <property type="match status" value="1"/>
</dbReference>
<protein>
    <submittedName>
        <fullName evidence="2">PAS domain protein</fullName>
    </submittedName>
</protein>
<feature type="domain" description="PAS" evidence="1">
    <location>
        <begin position="25"/>
        <end position="76"/>
    </location>
</feature>
<dbReference type="InterPro" id="IPR001610">
    <property type="entry name" value="PAC"/>
</dbReference>